<dbReference type="EMBL" id="PVZC01000001">
    <property type="protein sequence ID" value="PRY01617.1"/>
    <property type="molecule type" value="Genomic_DNA"/>
</dbReference>
<evidence type="ECO:0000256" key="3">
    <source>
        <dbReference type="ARBA" id="ARBA00022989"/>
    </source>
</evidence>
<feature type="transmembrane region" description="Helical" evidence="5">
    <location>
        <begin position="56"/>
        <end position="80"/>
    </location>
</feature>
<feature type="transmembrane region" description="Helical" evidence="5">
    <location>
        <begin position="174"/>
        <end position="196"/>
    </location>
</feature>
<sequence length="403" mass="39406">MRSPEAEARPGGRGAGGIRSRSFALLLLSTIAAFGGHSLLLPVVPLLAEAGGAGDLGAGATTGVFMLTTVVTQLGMPALLARGGYRWTLAAGSVLLGAPAPLLALGSDLWLVIAVSAVRGVGFGMVTVVGSALAARLVPPGQLGRAVGLYGFALGLPNLLCLPAGVWFALEVGFAPLFVLGAVPLLGAAVVGGIRVAPPPPGPAGRPAPAPPGGRALALLLLAPTLVMLAGSVGFSVVVTFLPLALPHVVAAVPGALFAFSCALMATRWLAGAVSDRAGRPVLLAAGLAAAAAGSGGLLAAMAAGGWAAVALLLAGATLFGAGFGTLQNDALVIMFNRSGPEGRGTASAMWNIAYDAGTGLGAVLVGAAAESFGYPAPLAAITVLMAACLPVALAVRTGPRRP</sequence>
<dbReference type="PROSITE" id="PS50850">
    <property type="entry name" value="MFS"/>
    <property type="match status" value="1"/>
</dbReference>
<evidence type="ECO:0000313" key="8">
    <source>
        <dbReference type="Proteomes" id="UP000237846"/>
    </source>
</evidence>
<feature type="transmembrane region" description="Helical" evidence="5">
    <location>
        <begin position="282"/>
        <end position="301"/>
    </location>
</feature>
<dbReference type="AlphaFoldDB" id="A0A2T0QCH2"/>
<evidence type="ECO:0000313" key="7">
    <source>
        <dbReference type="EMBL" id="PRY01617.1"/>
    </source>
</evidence>
<protein>
    <submittedName>
        <fullName evidence="7">Putative MFS family arabinose efflux permease</fullName>
    </submittedName>
</protein>
<evidence type="ECO:0000256" key="5">
    <source>
        <dbReference type="SAM" id="Phobius"/>
    </source>
</evidence>
<evidence type="ECO:0000259" key="6">
    <source>
        <dbReference type="PROSITE" id="PS50850"/>
    </source>
</evidence>
<dbReference type="OrthoDB" id="5189108at2"/>
<feature type="transmembrane region" description="Helical" evidence="5">
    <location>
        <begin position="23"/>
        <end position="44"/>
    </location>
</feature>
<dbReference type="InterPro" id="IPR020846">
    <property type="entry name" value="MFS_dom"/>
</dbReference>
<keyword evidence="2 5" id="KW-0812">Transmembrane</keyword>
<feature type="transmembrane region" description="Helical" evidence="5">
    <location>
        <begin position="217"/>
        <end position="242"/>
    </location>
</feature>
<proteinExistence type="predicted"/>
<feature type="transmembrane region" description="Helical" evidence="5">
    <location>
        <begin position="348"/>
        <end position="369"/>
    </location>
</feature>
<dbReference type="InterPro" id="IPR011701">
    <property type="entry name" value="MFS"/>
</dbReference>
<accession>A0A2T0QCH2</accession>
<gene>
    <name evidence="7" type="ORF">CLV72_101200</name>
</gene>
<keyword evidence="4 5" id="KW-0472">Membrane</keyword>
<keyword evidence="3 5" id="KW-1133">Transmembrane helix</keyword>
<dbReference type="GO" id="GO:0005886">
    <property type="term" value="C:plasma membrane"/>
    <property type="evidence" value="ECO:0007669"/>
    <property type="project" value="UniProtKB-SubCell"/>
</dbReference>
<name>A0A2T0QCH2_9ACTN</name>
<dbReference type="Pfam" id="PF07690">
    <property type="entry name" value="MFS_1"/>
    <property type="match status" value="1"/>
</dbReference>
<dbReference type="PANTHER" id="PTHR23531:SF1">
    <property type="entry name" value="QUINOLENE RESISTANCE PROTEIN NORA"/>
    <property type="match status" value="1"/>
</dbReference>
<feature type="transmembrane region" description="Helical" evidence="5">
    <location>
        <begin position="110"/>
        <end position="135"/>
    </location>
</feature>
<keyword evidence="8" id="KW-1185">Reference proteome</keyword>
<dbReference type="InterPro" id="IPR052714">
    <property type="entry name" value="MFS_Exporter"/>
</dbReference>
<feature type="transmembrane region" description="Helical" evidence="5">
    <location>
        <begin position="147"/>
        <end position="168"/>
    </location>
</feature>
<feature type="transmembrane region" description="Helical" evidence="5">
    <location>
        <begin position="375"/>
        <end position="396"/>
    </location>
</feature>
<dbReference type="Proteomes" id="UP000237846">
    <property type="component" value="Unassembled WGS sequence"/>
</dbReference>
<comment type="subcellular location">
    <subcellularLocation>
        <location evidence="1">Cell membrane</location>
        <topology evidence="1">Multi-pass membrane protein</topology>
    </subcellularLocation>
</comment>
<dbReference type="PANTHER" id="PTHR23531">
    <property type="entry name" value="QUINOLENE RESISTANCE PROTEIN NORA"/>
    <property type="match status" value="1"/>
</dbReference>
<dbReference type="GO" id="GO:0022857">
    <property type="term" value="F:transmembrane transporter activity"/>
    <property type="evidence" value="ECO:0007669"/>
    <property type="project" value="InterPro"/>
</dbReference>
<reference evidence="7 8" key="1">
    <citation type="submission" date="2018-03" db="EMBL/GenBank/DDBJ databases">
        <title>Genomic Encyclopedia of Archaeal and Bacterial Type Strains, Phase II (KMG-II): from individual species to whole genera.</title>
        <authorList>
            <person name="Goeker M."/>
        </authorList>
    </citation>
    <scope>NUCLEOTIDE SEQUENCE [LARGE SCALE GENOMIC DNA]</scope>
    <source>
        <strain evidence="7 8">DSM 45601</strain>
    </source>
</reference>
<feature type="transmembrane region" description="Helical" evidence="5">
    <location>
        <begin position="248"/>
        <end position="270"/>
    </location>
</feature>
<comment type="caution">
    <text evidence="7">The sequence shown here is derived from an EMBL/GenBank/DDBJ whole genome shotgun (WGS) entry which is preliminary data.</text>
</comment>
<evidence type="ECO:0000256" key="4">
    <source>
        <dbReference type="ARBA" id="ARBA00023136"/>
    </source>
</evidence>
<dbReference type="SUPFAM" id="SSF103473">
    <property type="entry name" value="MFS general substrate transporter"/>
    <property type="match status" value="1"/>
</dbReference>
<evidence type="ECO:0000256" key="2">
    <source>
        <dbReference type="ARBA" id="ARBA00022692"/>
    </source>
</evidence>
<dbReference type="Gene3D" id="1.20.1250.20">
    <property type="entry name" value="MFS general substrate transporter like domains"/>
    <property type="match status" value="1"/>
</dbReference>
<feature type="transmembrane region" description="Helical" evidence="5">
    <location>
        <begin position="87"/>
        <end position="104"/>
    </location>
</feature>
<feature type="transmembrane region" description="Helical" evidence="5">
    <location>
        <begin position="307"/>
        <end position="327"/>
    </location>
</feature>
<evidence type="ECO:0000256" key="1">
    <source>
        <dbReference type="ARBA" id="ARBA00004651"/>
    </source>
</evidence>
<organism evidence="7 8">
    <name type="scientific">Allonocardiopsis opalescens</name>
    <dbReference type="NCBI Taxonomy" id="1144618"/>
    <lineage>
        <taxon>Bacteria</taxon>
        <taxon>Bacillati</taxon>
        <taxon>Actinomycetota</taxon>
        <taxon>Actinomycetes</taxon>
        <taxon>Streptosporangiales</taxon>
        <taxon>Allonocardiopsis</taxon>
    </lineage>
</organism>
<dbReference type="InterPro" id="IPR036259">
    <property type="entry name" value="MFS_trans_sf"/>
</dbReference>
<dbReference type="RefSeq" id="WP_106237624.1">
    <property type="nucleotide sequence ID" value="NZ_PVZC01000001.1"/>
</dbReference>
<feature type="domain" description="Major facilitator superfamily (MFS) profile" evidence="6">
    <location>
        <begin position="22"/>
        <end position="403"/>
    </location>
</feature>